<evidence type="ECO:0000313" key="3">
    <source>
        <dbReference type="Proteomes" id="UP001302257"/>
    </source>
</evidence>
<sequence>MLPFTARQFGYLILAIALAVTHYTAYKTGRALVAGDWAQERENRANDMLELAKAHRAEQAELTRKANDVDTKYQASKKRAAADRDAAAGELQLLQAALDAAREGRAATPGSGVDGASEGGLLLACATEHQGMAAEADATAIKLTSLQSYVRDVCKPNFGTAGKP</sequence>
<dbReference type="RefSeq" id="WP_313868756.1">
    <property type="nucleotide sequence ID" value="NZ_CP132507.1"/>
</dbReference>
<accession>A0ABZ0B4M7</accession>
<name>A0ABZ0B4M7_9BURK</name>
<dbReference type="Proteomes" id="UP001302257">
    <property type="component" value="Chromosome"/>
</dbReference>
<feature type="transmembrane region" description="Helical" evidence="1">
    <location>
        <begin position="6"/>
        <end position="26"/>
    </location>
</feature>
<protein>
    <submittedName>
        <fullName evidence="2">Lysis system i-spanin subunit Rz</fullName>
    </submittedName>
</protein>
<keyword evidence="3" id="KW-1185">Reference proteome</keyword>
<gene>
    <name evidence="2" type="ORF">RAN89_06285</name>
</gene>
<keyword evidence="1" id="KW-0812">Transmembrane</keyword>
<keyword evidence="1" id="KW-0472">Membrane</keyword>
<evidence type="ECO:0000313" key="2">
    <source>
        <dbReference type="EMBL" id="WNO06034.1"/>
    </source>
</evidence>
<proteinExistence type="predicted"/>
<keyword evidence="1" id="KW-1133">Transmembrane helix</keyword>
<organism evidence="2 3">
    <name type="scientific">Rhodoferax mekongensis</name>
    <dbReference type="NCBI Taxonomy" id="3068341"/>
    <lineage>
        <taxon>Bacteria</taxon>
        <taxon>Pseudomonadati</taxon>
        <taxon>Pseudomonadota</taxon>
        <taxon>Betaproteobacteria</taxon>
        <taxon>Burkholderiales</taxon>
        <taxon>Comamonadaceae</taxon>
        <taxon>Rhodoferax</taxon>
    </lineage>
</organism>
<evidence type="ECO:0000256" key="1">
    <source>
        <dbReference type="SAM" id="Phobius"/>
    </source>
</evidence>
<dbReference type="EMBL" id="CP132507">
    <property type="protein sequence ID" value="WNO06034.1"/>
    <property type="molecule type" value="Genomic_DNA"/>
</dbReference>
<reference evidence="2 3" key="1">
    <citation type="submission" date="2023-08" db="EMBL/GenBank/DDBJ databases">
        <title>Rhodoferax potami sp. nov. and Rhodoferax mekongensis sp. nov., isolated from the Mekong River in Thailand.</title>
        <authorList>
            <person name="Kitikhun S."/>
            <person name="Charoenyingcharoen P."/>
            <person name="Siriarchawattana P."/>
            <person name="Likhitrattanapisal S."/>
            <person name="Nilsakha T."/>
            <person name="Chanpet A."/>
            <person name="Rattanawaree P."/>
            <person name="Ingsriswang S."/>
        </authorList>
    </citation>
    <scope>NUCLEOTIDE SEQUENCE [LARGE SCALE GENOMIC DNA]</scope>
    <source>
        <strain evidence="2 3">TBRC 17307</strain>
    </source>
</reference>